<dbReference type="PROSITE" id="PS50280">
    <property type="entry name" value="SET"/>
    <property type="match status" value="1"/>
</dbReference>
<dbReference type="Pfam" id="PF00856">
    <property type="entry name" value="SET"/>
    <property type="match status" value="1"/>
</dbReference>
<dbReference type="OrthoDB" id="265717at2759"/>
<comment type="caution">
    <text evidence="2">The sequence shown here is derived from an EMBL/GenBank/DDBJ whole genome shotgun (WGS) entry which is preliminary data.</text>
</comment>
<organism evidence="2 3">
    <name type="scientific">Diaporthe helianthi</name>
    <dbReference type="NCBI Taxonomy" id="158607"/>
    <lineage>
        <taxon>Eukaryota</taxon>
        <taxon>Fungi</taxon>
        <taxon>Dikarya</taxon>
        <taxon>Ascomycota</taxon>
        <taxon>Pezizomycotina</taxon>
        <taxon>Sordariomycetes</taxon>
        <taxon>Sordariomycetidae</taxon>
        <taxon>Diaporthales</taxon>
        <taxon>Diaporthaceae</taxon>
        <taxon>Diaporthe</taxon>
    </lineage>
</organism>
<dbReference type="InParanoid" id="A0A2P5HVS4"/>
<dbReference type="AlphaFoldDB" id="A0A2P5HVS4"/>
<evidence type="ECO:0000313" key="2">
    <source>
        <dbReference type="EMBL" id="POS74326.1"/>
    </source>
</evidence>
<dbReference type="Proteomes" id="UP000094444">
    <property type="component" value="Unassembled WGS sequence"/>
</dbReference>
<gene>
    <name evidence="2" type="ORF">DHEL01_v207276</name>
</gene>
<dbReference type="Gene3D" id="2.170.270.10">
    <property type="entry name" value="SET domain"/>
    <property type="match status" value="1"/>
</dbReference>
<dbReference type="EMBL" id="MAVT02000648">
    <property type="protein sequence ID" value="POS74326.1"/>
    <property type="molecule type" value="Genomic_DNA"/>
</dbReference>
<dbReference type="PANTHER" id="PTHR47332">
    <property type="entry name" value="SET DOMAIN-CONTAINING PROTEIN 5"/>
    <property type="match status" value="1"/>
</dbReference>
<protein>
    <submittedName>
        <fullName evidence="2">TPR domain-containing protein</fullName>
    </submittedName>
</protein>
<dbReference type="InterPro" id="IPR046341">
    <property type="entry name" value="SET_dom_sf"/>
</dbReference>
<dbReference type="STRING" id="158607.A0A2P5HVS4"/>
<name>A0A2P5HVS4_DIAHE</name>
<dbReference type="InterPro" id="IPR053185">
    <property type="entry name" value="SET_domain_protein"/>
</dbReference>
<dbReference type="CDD" id="cd20071">
    <property type="entry name" value="SET_SMYD"/>
    <property type="match status" value="1"/>
</dbReference>
<dbReference type="InterPro" id="IPR001214">
    <property type="entry name" value="SET_dom"/>
</dbReference>
<sequence length="328" mass="36035">MFRVMQAGAKGFGVFATEPITRGTRIIADRILLSVDNRDTSVLGAAARLNPDDLQGLLSLSMNNAKRQSLSYLATAAWGSFPSLGSVKQRRDLLNIFYNNNFALSGPSGRRAVFQTVARLNHSCVPNAQGNINTALPGSQFTIHALRQIGDGEEITISYLHNELETRSARQHRLREDYGFECACEICNTGTNNPGERHEQSHRRRLKVQQMLADFSGRQLETTTDSTSREFDLTKAVINTYEEEGLAGRELASLYFAAAGLATELGHTKEASDMGARGLRLEKDAVGLDSPFYIASLLASQQGQFVGKRLTRDEVDVGSSGLSYEPWV</sequence>
<dbReference type="InterPro" id="IPR011990">
    <property type="entry name" value="TPR-like_helical_dom_sf"/>
</dbReference>
<feature type="domain" description="SET" evidence="1">
    <location>
        <begin position="1"/>
        <end position="160"/>
    </location>
</feature>
<dbReference type="SUPFAM" id="SSF82199">
    <property type="entry name" value="SET domain"/>
    <property type="match status" value="1"/>
</dbReference>
<reference evidence="2" key="1">
    <citation type="submission" date="2017-09" db="EMBL/GenBank/DDBJ databases">
        <title>Polyketide synthases of a Diaporthe helianthi virulent isolate.</title>
        <authorList>
            <person name="Baroncelli R."/>
        </authorList>
    </citation>
    <scope>NUCLEOTIDE SEQUENCE [LARGE SCALE GENOMIC DNA]</scope>
    <source>
        <strain evidence="2">7/96</strain>
    </source>
</reference>
<dbReference type="Gene3D" id="1.25.40.10">
    <property type="entry name" value="Tetratricopeptide repeat domain"/>
    <property type="match status" value="1"/>
</dbReference>
<evidence type="ECO:0000313" key="3">
    <source>
        <dbReference type="Proteomes" id="UP000094444"/>
    </source>
</evidence>
<accession>A0A2P5HVS4</accession>
<evidence type="ECO:0000259" key="1">
    <source>
        <dbReference type="PROSITE" id="PS50280"/>
    </source>
</evidence>
<proteinExistence type="predicted"/>
<keyword evidence="3" id="KW-1185">Reference proteome</keyword>
<dbReference type="PANTHER" id="PTHR47332:SF4">
    <property type="entry name" value="SET DOMAIN-CONTAINING PROTEIN 5"/>
    <property type="match status" value="1"/>
</dbReference>